<accession>A0A9X6NGE0</accession>
<keyword evidence="3" id="KW-0472">Membrane</keyword>
<dbReference type="InterPro" id="IPR001304">
    <property type="entry name" value="C-type_lectin-like"/>
</dbReference>
<feature type="signal peptide" evidence="4">
    <location>
        <begin position="1"/>
        <end position="21"/>
    </location>
</feature>
<evidence type="ECO:0000313" key="7">
    <source>
        <dbReference type="Proteomes" id="UP000192578"/>
    </source>
</evidence>
<dbReference type="InterPro" id="IPR016187">
    <property type="entry name" value="CTDL_fold"/>
</dbReference>
<feature type="domain" description="C-type lectin" evidence="5">
    <location>
        <begin position="1007"/>
        <end position="1122"/>
    </location>
</feature>
<feature type="region of interest" description="Disordered" evidence="2">
    <location>
        <begin position="1350"/>
        <end position="1374"/>
    </location>
</feature>
<feature type="domain" description="C-type lectin" evidence="5">
    <location>
        <begin position="855"/>
        <end position="983"/>
    </location>
</feature>
<evidence type="ECO:0000256" key="3">
    <source>
        <dbReference type="SAM" id="Phobius"/>
    </source>
</evidence>
<keyword evidence="1" id="KW-1015">Disulfide bond</keyword>
<dbReference type="Gene3D" id="3.10.100.10">
    <property type="entry name" value="Mannose-Binding Protein A, subunit A"/>
    <property type="match status" value="8"/>
</dbReference>
<protein>
    <submittedName>
        <fullName evidence="6">Macrophage mannose receptor 1</fullName>
    </submittedName>
</protein>
<comment type="caution">
    <text evidence="6">The sequence shown here is derived from an EMBL/GenBank/DDBJ whole genome shotgun (WGS) entry which is preliminary data.</text>
</comment>
<evidence type="ECO:0000256" key="1">
    <source>
        <dbReference type="ARBA" id="ARBA00023157"/>
    </source>
</evidence>
<dbReference type="PROSITE" id="PS50041">
    <property type="entry name" value="C_TYPE_LECTIN_2"/>
    <property type="match status" value="8"/>
</dbReference>
<dbReference type="PANTHER" id="PTHR22803">
    <property type="entry name" value="MANNOSE, PHOSPHOLIPASE, LECTIN RECEPTOR RELATED"/>
    <property type="match status" value="1"/>
</dbReference>
<dbReference type="SUPFAM" id="SSF56436">
    <property type="entry name" value="C-type lectin-like"/>
    <property type="match status" value="8"/>
</dbReference>
<name>A0A9X6NGE0_HYPEX</name>
<gene>
    <name evidence="6" type="ORF">BV898_17184</name>
</gene>
<feature type="domain" description="C-type lectin" evidence="5">
    <location>
        <begin position="68"/>
        <end position="178"/>
    </location>
</feature>
<dbReference type="OrthoDB" id="6356110at2759"/>
<evidence type="ECO:0000259" key="5">
    <source>
        <dbReference type="PROSITE" id="PS50041"/>
    </source>
</evidence>
<sequence>MLLPIGIRILIISGFALIAGAEEDPLFSEGIPEDSHADGFPVKAVPSVSARCNNGVVNSNGDWYYDAVTDTCFFYSTITATWPAAEQHCVFMGAHLATIEPQNQQFVQSIIQGGTPGRKLAWIGLRLSNLQTNTHSWVDGNLANLFRPWDTNEPSAQGTEGCVVMNSDNGKFCDFRCQWANGNRFVCRETKPNDNPPMPTTADVQEHWGCPISDRPGLLRFGSSCYWFSPPSDLKNWGDALKACQNLYHHPTDTSKSSSLVSIHNAMENEFLLAHMSGRLNRWTGLYEELDGKTLYWTDHTFVHFLNWHYPEPRPEGAECIMMFGNPARAGLWNDENCGSQTGYICKMQKDPSGIVPTSPPNLCPTNFHPHIIPGVEGPPVCFGVVSMSGFNSPQQACSSVRSGVRPATIVTPVENAFIHLMSNKLNNYAPSNATAWLGGKFSGRGSLTWDSGCYAKYNNLAHFYAQRPEEEACLIMHYNGKWSTVSCTQQLDKVEYAVCEERVVANECEKTEPSDAEGVCPMGFPKDCGDFCYRMTGHTSTSQAMIDSQATWEEAKTRCANMGSSLVTIRSEKDQRCVRTLMAEAEHSVWIGLYYQDNIVTPPTPPSGRWKWLDPAISESTLTFVNWAQGEPNFMEPSLGASRELCAEMGVGGFNPDDDGLWNNRHCTNGGRRGFICERLKSPLNNATCGFSNTGDWFYDARTDSCFFVSRTLASWPNAERACNSMDAHLATIEEDNHEFVRQSLARDYPIDTYFWIGLRLQHVQTMTHTWVDGNVANTFRAWDNNEPSPQGAEGCVVMNNKNGKWHDYRCQWADGYRFLCRKAKTPVEPVIPPVVQEHWGCPDVCKEKGCLRYGSSCYWISPTNEQKNWNDAHRACQQLYAHPTDITKSSDLVSIHNDLENDFLMAHLGADRVNRWTGLHEEIDRSTLYWTDQSYMEFTNWDYREPNSHSSQECVLMYGYAAKAGWWNDENCGSTAGYICKMQKDAAAPTHVPSNNNCPSGFHRLNGVCFGIVPHGTDPVTVCSQHGGAKFATILSTYENAFLRVLLNNAANENNITGEDPVQAWLGGGETGGKLTWNGGCFPKVNNIVNFYTNDQQTNCIALNRDGKWSTHECRDTVQFAACEIRDVECEKHEPTNTGVCPAGFPDEGNDFCYRVVHTAATASAECTKVTWTEAKAICARAGGSVLTIRTEADQRLIEKYLERTASSLWLGLYEEVDPLTNIGTWKWLDNNATYQGSFQNWEDGEPNVLTAGYTRESCVEIKTNGKWNNMQCAQGATRGYICEKARVPATFTPATTGAPLSGKGLDGLDGGAIAGIVISVLLLVPAVAYAVYWGIKKRNGGVFPGASLPYTRDNPSTDKTSVINDNDDSYT</sequence>
<dbReference type="PROSITE" id="PS00615">
    <property type="entry name" value="C_TYPE_LECTIN_1"/>
    <property type="match status" value="2"/>
</dbReference>
<evidence type="ECO:0000313" key="6">
    <source>
        <dbReference type="EMBL" id="OWA52739.1"/>
    </source>
</evidence>
<feature type="domain" description="C-type lectin" evidence="5">
    <location>
        <begin position="382"/>
        <end position="495"/>
    </location>
</feature>
<dbReference type="InterPro" id="IPR050111">
    <property type="entry name" value="C-type_lectin/snaclec_domain"/>
</dbReference>
<feature type="domain" description="C-type lectin" evidence="5">
    <location>
        <begin position="221"/>
        <end position="347"/>
    </location>
</feature>
<evidence type="ECO:0000256" key="4">
    <source>
        <dbReference type="SAM" id="SignalP"/>
    </source>
</evidence>
<dbReference type="InterPro" id="IPR016186">
    <property type="entry name" value="C-type_lectin-like/link_sf"/>
</dbReference>
<feature type="transmembrane region" description="Helical" evidence="3">
    <location>
        <begin position="1315"/>
        <end position="1338"/>
    </location>
</feature>
<feature type="domain" description="C-type lectin" evidence="5">
    <location>
        <begin position="1151"/>
        <end position="1275"/>
    </location>
</feature>
<dbReference type="InterPro" id="IPR018378">
    <property type="entry name" value="C-type_lectin_CS"/>
</dbReference>
<reference evidence="7" key="1">
    <citation type="submission" date="2017-01" db="EMBL/GenBank/DDBJ databases">
        <title>Comparative genomics of anhydrobiosis in the tardigrade Hypsibius dujardini.</title>
        <authorList>
            <person name="Yoshida Y."/>
            <person name="Koutsovoulos G."/>
            <person name="Laetsch D."/>
            <person name="Stevens L."/>
            <person name="Kumar S."/>
            <person name="Horikawa D."/>
            <person name="Ishino K."/>
            <person name="Komine S."/>
            <person name="Tomita M."/>
            <person name="Blaxter M."/>
            <person name="Arakawa K."/>
        </authorList>
    </citation>
    <scope>NUCLEOTIDE SEQUENCE [LARGE SCALE GENOMIC DNA]</scope>
    <source>
        <strain evidence="7">Z151</strain>
    </source>
</reference>
<dbReference type="SMART" id="SM00034">
    <property type="entry name" value="CLECT"/>
    <property type="match status" value="8"/>
</dbReference>
<feature type="domain" description="C-type lectin" evidence="5">
    <location>
        <begin position="529"/>
        <end position="668"/>
    </location>
</feature>
<proteinExistence type="predicted"/>
<dbReference type="EMBL" id="MTYJ01000284">
    <property type="protein sequence ID" value="OWA52739.1"/>
    <property type="molecule type" value="Genomic_DNA"/>
</dbReference>
<dbReference type="CDD" id="cd00037">
    <property type="entry name" value="CLECT"/>
    <property type="match status" value="7"/>
</dbReference>
<organism evidence="6 7">
    <name type="scientific">Hypsibius exemplaris</name>
    <name type="common">Freshwater tardigrade</name>
    <dbReference type="NCBI Taxonomy" id="2072580"/>
    <lineage>
        <taxon>Eukaryota</taxon>
        <taxon>Metazoa</taxon>
        <taxon>Ecdysozoa</taxon>
        <taxon>Tardigrada</taxon>
        <taxon>Eutardigrada</taxon>
        <taxon>Parachela</taxon>
        <taxon>Hypsibioidea</taxon>
        <taxon>Hypsibiidae</taxon>
        <taxon>Hypsibius</taxon>
    </lineage>
</organism>
<dbReference type="Pfam" id="PF00059">
    <property type="entry name" value="Lectin_C"/>
    <property type="match status" value="7"/>
</dbReference>
<feature type="domain" description="C-type lectin" evidence="5">
    <location>
        <begin position="703"/>
        <end position="813"/>
    </location>
</feature>
<keyword evidence="3" id="KW-1133">Transmembrane helix</keyword>
<evidence type="ECO:0000256" key="2">
    <source>
        <dbReference type="SAM" id="MobiDB-lite"/>
    </source>
</evidence>
<feature type="chain" id="PRO_5040869349" evidence="4">
    <location>
        <begin position="22"/>
        <end position="1374"/>
    </location>
</feature>
<feature type="compositionally biased region" description="Polar residues" evidence="2">
    <location>
        <begin position="1356"/>
        <end position="1367"/>
    </location>
</feature>
<keyword evidence="3" id="KW-0812">Transmembrane</keyword>
<keyword evidence="4" id="KW-0732">Signal</keyword>
<keyword evidence="6" id="KW-0675">Receptor</keyword>
<dbReference type="Proteomes" id="UP000192578">
    <property type="component" value="Unassembled WGS sequence"/>
</dbReference>
<keyword evidence="7" id="KW-1185">Reference proteome</keyword>